<dbReference type="RefSeq" id="XP_006875110.1">
    <property type="nucleotide sequence ID" value="XM_006875048.1"/>
</dbReference>
<dbReference type="Proteomes" id="UP000504623">
    <property type="component" value="Unplaced"/>
</dbReference>
<evidence type="ECO:0000256" key="3">
    <source>
        <dbReference type="ARBA" id="ARBA00022490"/>
    </source>
</evidence>
<dbReference type="InterPro" id="IPR019184">
    <property type="entry name" value="Uncharacterised_TM-17"/>
</dbReference>
<evidence type="ECO:0000256" key="10">
    <source>
        <dbReference type="ARBA" id="ARBA00037712"/>
    </source>
</evidence>
<evidence type="ECO:0000256" key="1">
    <source>
        <dbReference type="ARBA" id="ARBA00004120"/>
    </source>
</evidence>
<protein>
    <recommendedName>
        <fullName evidence="11">Transmembrane protein 216</fullName>
    </recommendedName>
</protein>
<dbReference type="OrthoDB" id="262535at2759"/>
<feature type="transmembrane region" description="Helical" evidence="12">
    <location>
        <begin position="142"/>
        <end position="161"/>
    </location>
</feature>
<feature type="transmembrane region" description="Helical" evidence="12">
    <location>
        <begin position="173"/>
        <end position="196"/>
    </location>
</feature>
<keyword evidence="3" id="KW-0963">Cytoplasm</keyword>
<keyword evidence="13" id="KW-1185">Reference proteome</keyword>
<accession>A0A9B0U9E2</accession>
<dbReference type="PANTHER" id="PTHR13531:SF5">
    <property type="entry name" value="TRANSMEMBRANE PROTEIN 216"/>
    <property type="match status" value="1"/>
</dbReference>
<name>A0A9B0U9E2_CHRAS</name>
<keyword evidence="9" id="KW-0966">Cell projection</keyword>
<dbReference type="GO" id="GO:0035869">
    <property type="term" value="C:ciliary transition zone"/>
    <property type="evidence" value="ECO:0007669"/>
    <property type="project" value="TreeGrafter"/>
</dbReference>
<comment type="subcellular location">
    <subcellularLocation>
        <location evidence="1">Cytoplasm</location>
        <location evidence="1">Cytoskeleton</location>
        <location evidence="1">Cilium basal body</location>
    </subcellularLocation>
    <subcellularLocation>
        <location evidence="2">Membrane</location>
        <topology evidence="2">Multi-pass membrane protein</topology>
    </subcellularLocation>
</comment>
<dbReference type="GeneID" id="102821774"/>
<dbReference type="AlphaFoldDB" id="A0A9B0U9E2"/>
<keyword evidence="5" id="KW-0970">Cilium biogenesis/degradation</keyword>
<evidence type="ECO:0000256" key="2">
    <source>
        <dbReference type="ARBA" id="ARBA00004141"/>
    </source>
</evidence>
<evidence type="ECO:0000256" key="5">
    <source>
        <dbReference type="ARBA" id="ARBA00022794"/>
    </source>
</evidence>
<dbReference type="CTD" id="51259"/>
<evidence type="ECO:0000256" key="11">
    <source>
        <dbReference type="ARBA" id="ARBA00039543"/>
    </source>
</evidence>
<proteinExistence type="predicted"/>
<feature type="transmembrane region" description="Helical" evidence="12">
    <location>
        <begin position="76"/>
        <end position="98"/>
    </location>
</feature>
<evidence type="ECO:0000256" key="4">
    <source>
        <dbReference type="ARBA" id="ARBA00022692"/>
    </source>
</evidence>
<dbReference type="GO" id="GO:1905515">
    <property type="term" value="P:non-motile cilium assembly"/>
    <property type="evidence" value="ECO:0007669"/>
    <property type="project" value="TreeGrafter"/>
</dbReference>
<evidence type="ECO:0000256" key="8">
    <source>
        <dbReference type="ARBA" id="ARBA00023212"/>
    </source>
</evidence>
<dbReference type="PANTHER" id="PTHR13531">
    <property type="entry name" value="GEO07735P1-RELATED-RELATED"/>
    <property type="match status" value="1"/>
</dbReference>
<evidence type="ECO:0000313" key="14">
    <source>
        <dbReference type="RefSeq" id="XP_006875110.1"/>
    </source>
</evidence>
<dbReference type="Pfam" id="PF09799">
    <property type="entry name" value="Transmemb_17"/>
    <property type="match status" value="1"/>
</dbReference>
<comment type="function">
    <text evidence="10">Part of the tectonic-like complex which is required for tissue-specific ciliogenesis and may regulate ciliary membrane composition.</text>
</comment>
<keyword evidence="7 12" id="KW-0472">Membrane</keyword>
<reference evidence="14" key="1">
    <citation type="submission" date="2025-08" db="UniProtKB">
        <authorList>
            <consortium name="RefSeq"/>
        </authorList>
    </citation>
    <scope>IDENTIFICATION</scope>
    <source>
        <tissue evidence="14">Spleen</tissue>
    </source>
</reference>
<evidence type="ECO:0000313" key="13">
    <source>
        <dbReference type="Proteomes" id="UP000504623"/>
    </source>
</evidence>
<evidence type="ECO:0000256" key="12">
    <source>
        <dbReference type="SAM" id="Phobius"/>
    </source>
</evidence>
<dbReference type="GO" id="GO:0016020">
    <property type="term" value="C:membrane"/>
    <property type="evidence" value="ECO:0007669"/>
    <property type="project" value="UniProtKB-SubCell"/>
</dbReference>
<evidence type="ECO:0000256" key="6">
    <source>
        <dbReference type="ARBA" id="ARBA00022989"/>
    </source>
</evidence>
<organism evidence="13 14">
    <name type="scientific">Chrysochloris asiatica</name>
    <name type="common">Cape golden mole</name>
    <dbReference type="NCBI Taxonomy" id="185453"/>
    <lineage>
        <taxon>Eukaryota</taxon>
        <taxon>Metazoa</taxon>
        <taxon>Chordata</taxon>
        <taxon>Craniata</taxon>
        <taxon>Vertebrata</taxon>
        <taxon>Euteleostomi</taxon>
        <taxon>Mammalia</taxon>
        <taxon>Eutheria</taxon>
        <taxon>Afrotheria</taxon>
        <taxon>Chrysochloridae</taxon>
        <taxon>Chrysochlorinae</taxon>
        <taxon>Chrysochloris</taxon>
    </lineage>
</organism>
<keyword evidence="6 12" id="KW-1133">Transmembrane helix</keyword>
<evidence type="ECO:0000256" key="9">
    <source>
        <dbReference type="ARBA" id="ARBA00023273"/>
    </source>
</evidence>
<gene>
    <name evidence="14" type="primary">TMEM216</name>
</gene>
<evidence type="ECO:0000256" key="7">
    <source>
        <dbReference type="ARBA" id="ARBA00023136"/>
    </source>
</evidence>
<keyword evidence="8" id="KW-0206">Cytoskeleton</keyword>
<feature type="transmembrane region" description="Helical" evidence="12">
    <location>
        <begin position="110"/>
        <end position="130"/>
    </location>
</feature>
<keyword evidence="4 12" id="KW-0812">Transmembrane</keyword>
<sequence length="223" mass="25088">METLEGSVEMTAAQFYFMTLLPESGGPAKELTQATLYLASGSTSLLRERLLPRTQFPWELKMAPRGKRLSSTTLEILFFLNGWYYATYFLLELFIFLYKGLLLPYPTANLVLDVVMLLLYLGMEIIRLFFGSKGNLCQRKMPLVISVALTFPSATMASYYLLLQTYVLRLEAIMNGVLLVFCGSELLLEVLTLAAFSRASWVKHPSSLGFQQTLGPCALCSRE</sequence>